<protein>
    <submittedName>
        <fullName evidence="3">Xanthine dehydrogenase family protein molybdopterin-binding subunit</fullName>
    </submittedName>
</protein>
<evidence type="ECO:0000313" key="4">
    <source>
        <dbReference type="Proteomes" id="UP000327108"/>
    </source>
</evidence>
<dbReference type="SUPFAM" id="SSF54665">
    <property type="entry name" value="CO dehydrogenase molybdoprotein N-domain-like"/>
    <property type="match status" value="1"/>
</dbReference>
<dbReference type="PANTHER" id="PTHR11908:SF123">
    <property type="entry name" value="ALDEHYDE OXIDOREDUCTASE MOLYBDENUM-BINDING SUBUNIT PAOC"/>
    <property type="match status" value="1"/>
</dbReference>
<gene>
    <name evidence="3" type="ORF">F3W84_10240</name>
</gene>
<feature type="domain" description="Aldehyde oxidase/xanthine dehydrogenase second molybdopterin binding" evidence="2">
    <location>
        <begin position="633"/>
        <end position="856"/>
    </location>
</feature>
<dbReference type="InterPro" id="IPR046867">
    <property type="entry name" value="AldOxase/xan_DH_MoCoBD2"/>
</dbReference>
<organism evidence="3 4">
    <name type="scientific">Ochrobactrum quorumnocens</name>
    <dbReference type="NCBI Taxonomy" id="271865"/>
    <lineage>
        <taxon>Bacteria</taxon>
        <taxon>Pseudomonadati</taxon>
        <taxon>Pseudomonadota</taxon>
        <taxon>Alphaproteobacteria</taxon>
        <taxon>Hyphomicrobiales</taxon>
        <taxon>Brucellaceae</taxon>
        <taxon>Brucella/Ochrobactrum group</taxon>
        <taxon>Ochrobactrum</taxon>
    </lineage>
</organism>
<dbReference type="EMBL" id="VYXQ01000008">
    <property type="protein sequence ID" value="KAA9368261.1"/>
    <property type="molecule type" value="Genomic_DNA"/>
</dbReference>
<dbReference type="PROSITE" id="PS51318">
    <property type="entry name" value="TAT"/>
    <property type="match status" value="1"/>
</dbReference>
<evidence type="ECO:0000259" key="2">
    <source>
        <dbReference type="Pfam" id="PF20256"/>
    </source>
</evidence>
<dbReference type="GO" id="GO:0005506">
    <property type="term" value="F:iron ion binding"/>
    <property type="evidence" value="ECO:0007669"/>
    <property type="project" value="InterPro"/>
</dbReference>
<dbReference type="InterPro" id="IPR006311">
    <property type="entry name" value="TAT_signal"/>
</dbReference>
<evidence type="ECO:0000259" key="1">
    <source>
        <dbReference type="Pfam" id="PF02738"/>
    </source>
</evidence>
<feature type="domain" description="Aldehyde oxidase/xanthine dehydrogenase first molybdopterin binding" evidence="1">
    <location>
        <begin position="262"/>
        <end position="482"/>
    </location>
</feature>
<dbReference type="SUPFAM" id="SSF56003">
    <property type="entry name" value="Molybdenum cofactor-binding domain"/>
    <property type="match status" value="1"/>
</dbReference>
<dbReference type="InterPro" id="IPR037165">
    <property type="entry name" value="AldOxase/xan_DH_Mopterin-bd_sf"/>
</dbReference>
<keyword evidence="4" id="KW-1185">Reference proteome</keyword>
<dbReference type="InterPro" id="IPR036856">
    <property type="entry name" value="Ald_Oxase/Xan_DH_a/b_sf"/>
</dbReference>
<dbReference type="InterPro" id="IPR016208">
    <property type="entry name" value="Ald_Oxase/xanthine_DH-like"/>
</dbReference>
<accession>A0A5N1K130</accession>
<proteinExistence type="predicted"/>
<dbReference type="Pfam" id="PF02738">
    <property type="entry name" value="MoCoBD_1"/>
    <property type="match status" value="1"/>
</dbReference>
<dbReference type="Pfam" id="PF20256">
    <property type="entry name" value="MoCoBD_2"/>
    <property type="match status" value="2"/>
</dbReference>
<reference evidence="3 4" key="1">
    <citation type="submission" date="2019-09" db="EMBL/GenBank/DDBJ databases">
        <title>Biological control of the noxious weed angled onion (Allium triquetrum) thwarted by endophytic bacteria in Victoria, Australia.</title>
        <authorList>
            <person name="Tehranchian P."/>
            <person name="Adair R.J."/>
            <person name="Van T.H."/>
            <person name="Morrison P.D."/>
            <person name="Williams H."/>
            <person name="Lawrie A.C."/>
        </authorList>
    </citation>
    <scope>NUCLEOTIDE SEQUENCE [LARGE SCALE GENOMIC DNA]</scope>
    <source>
        <strain evidence="3 4">RPTAtOch1</strain>
    </source>
</reference>
<dbReference type="RefSeq" id="WP_151093285.1">
    <property type="nucleotide sequence ID" value="NZ_VYXQ01000008.1"/>
</dbReference>
<sequence length="919" mass="100713">MTPTRRDFLKFTASGIAVTLMPVQAARAALFEDRLVELPVAVKGDMRLKRRIDGVAKVTGSKVFARDIRARDMRGWPSAQAHAFMVLSPRADAPYLGLNLSMLGSEFQPDFVVDAKKLQAAGLDFYDPFVYGKEMLLPQGKVPLFLGYPLAILIYRDFTRFSIAKRLYKSRRYDLIRFGETTQPVEQGPQANFRFVRVEGDQGSKGAKDRFNPVDDSYVFARYDGNKIIWPSANSDGQGMERGMGFAQAIRAELQTPPDRLHVIERSYHSPYIDGAALEADNCNCWYDAKNAALELVMASQSPHEVMTGTAAMLEKSSFKIRSLKGHSAYTVGYGTKDHSPFPFYGIVAALYAEGLAVRLAFDREEQFQTALKRHSFDMTYRIGIDRQSLKMQALAVDLALDGGGRQNFTTPVVQVAAGAAQGIYYFPKSDIVGVALSSRAPTAGSMRGFGAVEAQFGTEMLIDELAGDLGVDAMELRLANALQSFERNSAGAVPLSQSRLTEILETDRKNPIWVDRASRKTAFEAEHPALKYGVGYAIGKKAFGSTNEGVAASIELDRDGRVHLQHIAVEIGTGAVSTQAVLCARWLGKSADTVESAAFDWSPLQMYETLSPFVMDKAYQDKMMSDPRWTPAFASPSSASNSSFYFSHATNEAGRLIFERGIVPAAAKLWNIPQDLATKATWIDGSFVLYDGRSLSLAAIAATLHEIGALSGAMVHGFDRWGWGEADFTILGQTSRRPLDGLAIRAGSEGWQWVERSNMRYMDPRVDRASWSRFSAISALVEVSVNRGTGAVTVLSHHSTMDCGRVLVPEFVSGQLQGGIAMSIGHALYESMPLYEGGPGSGNWNFNRYRLPRAVNVAVWNQTTTILPALADENDPKGIAEVVQIPTIPAIANAVAHAIGSYLRELPLTEEKIKEALS</sequence>
<name>A0A5N1K130_9HYPH</name>
<comment type="caution">
    <text evidence="3">The sequence shown here is derived from an EMBL/GenBank/DDBJ whole genome shotgun (WGS) entry which is preliminary data.</text>
</comment>
<dbReference type="PANTHER" id="PTHR11908">
    <property type="entry name" value="XANTHINE DEHYDROGENASE"/>
    <property type="match status" value="1"/>
</dbReference>
<dbReference type="GO" id="GO:0016491">
    <property type="term" value="F:oxidoreductase activity"/>
    <property type="evidence" value="ECO:0007669"/>
    <property type="project" value="InterPro"/>
</dbReference>
<feature type="domain" description="Aldehyde oxidase/xanthine dehydrogenase second molybdopterin binding" evidence="2">
    <location>
        <begin position="514"/>
        <end position="596"/>
    </location>
</feature>
<dbReference type="Gene3D" id="3.30.365.10">
    <property type="entry name" value="Aldehyde oxidase/xanthine dehydrogenase, molybdopterin binding domain"/>
    <property type="match status" value="4"/>
</dbReference>
<dbReference type="InterPro" id="IPR008274">
    <property type="entry name" value="AldOxase/xan_DH_MoCoBD1"/>
</dbReference>
<dbReference type="AlphaFoldDB" id="A0A5N1K130"/>
<evidence type="ECO:0000313" key="3">
    <source>
        <dbReference type="EMBL" id="KAA9368261.1"/>
    </source>
</evidence>
<dbReference type="Proteomes" id="UP000327108">
    <property type="component" value="Unassembled WGS sequence"/>
</dbReference>